<name>A0ABQ3RYV4_9ACTN</name>
<reference evidence="2" key="1">
    <citation type="submission" date="2023-07" db="EMBL/GenBank/DDBJ databases">
        <title>Whole genome shotgun sequence of Streptomyces cacaoi subsp. asoensis NBRC 13813.</title>
        <authorList>
            <person name="Komaki H."/>
            <person name="Tamura T."/>
        </authorList>
    </citation>
    <scope>NUCLEOTIDE SEQUENCE [LARGE SCALE GENOMIC DNA]</scope>
    <source>
        <strain evidence="2">NBRC 13813</strain>
    </source>
</reference>
<evidence type="ECO:0000313" key="1">
    <source>
        <dbReference type="EMBL" id="GHI61045.1"/>
    </source>
</evidence>
<protein>
    <recommendedName>
        <fullName evidence="3">Transposase</fullName>
    </recommendedName>
</protein>
<comment type="caution">
    <text evidence="1">The sequence shown here is derived from an EMBL/GenBank/DDBJ whole genome shotgun (WGS) entry which is preliminary data.</text>
</comment>
<sequence>MSALSSICAALLPGKGRRRSSRVGARYVRGLRPVEALVKDTAYCPAEQRDTVHAFLRMGGRVCLTCRHLTMHGPLTSTPPQDGGQ</sequence>
<dbReference type="GeneID" id="91470577"/>
<evidence type="ECO:0000313" key="2">
    <source>
        <dbReference type="Proteomes" id="UP000649259"/>
    </source>
</evidence>
<dbReference type="EMBL" id="BNEB01000003">
    <property type="protein sequence ID" value="GHI61045.1"/>
    <property type="molecule type" value="Genomic_DNA"/>
</dbReference>
<organism evidence="1 2">
    <name type="scientific">Streptomyces asoensis</name>
    <dbReference type="NCBI Taxonomy" id="249586"/>
    <lineage>
        <taxon>Bacteria</taxon>
        <taxon>Bacillati</taxon>
        <taxon>Actinomycetota</taxon>
        <taxon>Actinomycetes</taxon>
        <taxon>Kitasatosporales</taxon>
        <taxon>Streptomycetaceae</taxon>
        <taxon>Streptomyces</taxon>
    </lineage>
</organism>
<dbReference type="RefSeq" id="WP_189917893.1">
    <property type="nucleotide sequence ID" value="NZ_BMSI01000001.1"/>
</dbReference>
<gene>
    <name evidence="1" type="ORF">Saso_26950</name>
</gene>
<proteinExistence type="predicted"/>
<accession>A0ABQ3RYV4</accession>
<keyword evidence="2" id="KW-1185">Reference proteome</keyword>
<evidence type="ECO:0008006" key="3">
    <source>
        <dbReference type="Google" id="ProtNLM"/>
    </source>
</evidence>
<dbReference type="Proteomes" id="UP000649259">
    <property type="component" value="Unassembled WGS sequence"/>
</dbReference>